<sequence>MKKTFFLVYLVLPCITFAQGITLKVGDPFPSIPVYNIMNAPVQSIDLVNNRDKKLYVLNFWGTWCSPCIPEMDELAKLQKKNTDKVQIIGISDDSPQKLKTYLKNKPTTVWLATDTNYLFYNLFNLSSVSHSAILNAERKIVALVKTHSVTQSLIDTLLAGGKVYSDALLNEKPVNTSDDIFAVDTTLTNSFTIRGYMKGQQSMGRVYRGTSAYAGRRLSYVNTGLTTIFKSAYNIVSQKQVMYETDEKKINDYQNKQSLYCVDILVNAEEKDSLYTIFQKTLNASLPVKARIEYKIIPVYVLTNENFNLAPSSKPSTYGFSGNGYEGSGVRIEDFANDYLSNELDLPVVDETNLKDQYDIKTTMEMRTRDNVIKSIEALGLRIEKTERKMKMLVLYDSEK</sequence>
<keyword evidence="2" id="KW-0201">Cytochrome c-type biogenesis</keyword>
<evidence type="ECO:0000256" key="3">
    <source>
        <dbReference type="ARBA" id="ARBA00023157"/>
    </source>
</evidence>
<dbReference type="Pfam" id="PF00578">
    <property type="entry name" value="AhpC-TSA"/>
    <property type="match status" value="1"/>
</dbReference>
<evidence type="ECO:0000259" key="6">
    <source>
        <dbReference type="PROSITE" id="PS51352"/>
    </source>
</evidence>
<feature type="domain" description="Thioredoxin" evidence="6">
    <location>
        <begin position="23"/>
        <end position="171"/>
    </location>
</feature>
<dbReference type="SUPFAM" id="SSF52833">
    <property type="entry name" value="Thioredoxin-like"/>
    <property type="match status" value="1"/>
</dbReference>
<dbReference type="CDD" id="cd02966">
    <property type="entry name" value="TlpA_like_family"/>
    <property type="match status" value="1"/>
</dbReference>
<organism evidence="7 8">
    <name type="scientific">Pedobacter flavus</name>
    <dbReference type="NCBI Taxonomy" id="3113906"/>
    <lineage>
        <taxon>Bacteria</taxon>
        <taxon>Pseudomonadati</taxon>
        <taxon>Bacteroidota</taxon>
        <taxon>Sphingobacteriia</taxon>
        <taxon>Sphingobacteriales</taxon>
        <taxon>Sphingobacteriaceae</taxon>
        <taxon>Pedobacter</taxon>
    </lineage>
</organism>
<comment type="subcellular location">
    <subcellularLocation>
        <location evidence="1">Cell envelope</location>
    </subcellularLocation>
</comment>
<dbReference type="PROSITE" id="PS51352">
    <property type="entry name" value="THIOREDOXIN_2"/>
    <property type="match status" value="1"/>
</dbReference>
<keyword evidence="3" id="KW-1015">Disulfide bond</keyword>
<dbReference type="RefSeq" id="WP_330146664.1">
    <property type="nucleotide sequence ID" value="NZ_JAZDQU010000002.1"/>
</dbReference>
<comment type="caution">
    <text evidence="7">The sequence shown here is derived from an EMBL/GenBank/DDBJ whole genome shotgun (WGS) entry which is preliminary data.</text>
</comment>
<reference evidence="7 8" key="1">
    <citation type="submission" date="2024-01" db="EMBL/GenBank/DDBJ databases">
        <title>Pedobacter sp. nov., isolated from oil-contaminated soil.</title>
        <authorList>
            <person name="Le N.T.T."/>
        </authorList>
    </citation>
    <scope>NUCLEOTIDE SEQUENCE [LARGE SCALE GENOMIC DNA]</scope>
    <source>
        <strain evidence="7 8">VNH31</strain>
    </source>
</reference>
<proteinExistence type="predicted"/>
<dbReference type="InterPro" id="IPR013766">
    <property type="entry name" value="Thioredoxin_domain"/>
</dbReference>
<keyword evidence="8" id="KW-1185">Reference proteome</keyword>
<dbReference type="InterPro" id="IPR050553">
    <property type="entry name" value="Thioredoxin_ResA/DsbE_sf"/>
</dbReference>
<feature type="signal peptide" evidence="5">
    <location>
        <begin position="1"/>
        <end position="18"/>
    </location>
</feature>
<dbReference type="Proteomes" id="UP001337681">
    <property type="component" value="Unassembled WGS sequence"/>
</dbReference>
<evidence type="ECO:0000313" key="8">
    <source>
        <dbReference type="Proteomes" id="UP001337681"/>
    </source>
</evidence>
<evidence type="ECO:0000256" key="5">
    <source>
        <dbReference type="SAM" id="SignalP"/>
    </source>
</evidence>
<evidence type="ECO:0000256" key="1">
    <source>
        <dbReference type="ARBA" id="ARBA00004196"/>
    </source>
</evidence>
<dbReference type="PANTHER" id="PTHR42852">
    <property type="entry name" value="THIOL:DISULFIDE INTERCHANGE PROTEIN DSBE"/>
    <property type="match status" value="1"/>
</dbReference>
<accession>A0ABU7H367</accession>
<evidence type="ECO:0000256" key="2">
    <source>
        <dbReference type="ARBA" id="ARBA00022748"/>
    </source>
</evidence>
<protein>
    <submittedName>
        <fullName evidence="7">Redoxin domain-containing protein</fullName>
    </submittedName>
</protein>
<evidence type="ECO:0000256" key="4">
    <source>
        <dbReference type="ARBA" id="ARBA00023284"/>
    </source>
</evidence>
<dbReference type="InterPro" id="IPR036249">
    <property type="entry name" value="Thioredoxin-like_sf"/>
</dbReference>
<dbReference type="InterPro" id="IPR017801">
    <property type="entry name" value="DUF3738"/>
</dbReference>
<feature type="chain" id="PRO_5046434142" evidence="5">
    <location>
        <begin position="19"/>
        <end position="401"/>
    </location>
</feature>
<dbReference type="InterPro" id="IPR000866">
    <property type="entry name" value="AhpC/TSA"/>
</dbReference>
<dbReference type="PANTHER" id="PTHR42852:SF6">
    <property type="entry name" value="THIOL:DISULFIDE INTERCHANGE PROTEIN DSBE"/>
    <property type="match status" value="1"/>
</dbReference>
<keyword evidence="4" id="KW-0676">Redox-active center</keyword>
<dbReference type="Gene3D" id="3.40.30.10">
    <property type="entry name" value="Glutaredoxin"/>
    <property type="match status" value="1"/>
</dbReference>
<dbReference type="Pfam" id="PF12543">
    <property type="entry name" value="DUF3738"/>
    <property type="match status" value="1"/>
</dbReference>
<gene>
    <name evidence="7" type="ORF">VRU49_10105</name>
</gene>
<name>A0ABU7H367_9SPHI</name>
<evidence type="ECO:0000313" key="7">
    <source>
        <dbReference type="EMBL" id="MEE1885769.1"/>
    </source>
</evidence>
<keyword evidence="5" id="KW-0732">Signal</keyword>
<dbReference type="EMBL" id="JAZDQU010000002">
    <property type="protein sequence ID" value="MEE1885769.1"/>
    <property type="molecule type" value="Genomic_DNA"/>
</dbReference>